<dbReference type="AlphaFoldDB" id="R7ZXR7"/>
<evidence type="ECO:0000313" key="3">
    <source>
        <dbReference type="Proteomes" id="UP000013909"/>
    </source>
</evidence>
<keyword evidence="1" id="KW-1133">Transmembrane helix</keyword>
<dbReference type="EMBL" id="AQHR01000022">
    <property type="protein sequence ID" value="EON78862.1"/>
    <property type="molecule type" value="Genomic_DNA"/>
</dbReference>
<proteinExistence type="predicted"/>
<reference evidence="2 3" key="1">
    <citation type="submission" date="2013-02" db="EMBL/GenBank/DDBJ databases">
        <title>A novel strain isolated from Lonar lake, Maharashtra, India.</title>
        <authorList>
            <person name="Singh A."/>
        </authorList>
    </citation>
    <scope>NUCLEOTIDE SEQUENCE [LARGE SCALE GENOMIC DNA]</scope>
    <source>
        <strain evidence="2 3">AK24</strain>
    </source>
</reference>
<gene>
    <name evidence="2" type="ORF">ADIS_0759</name>
</gene>
<keyword evidence="1" id="KW-0472">Membrane</keyword>
<comment type="caution">
    <text evidence="2">The sequence shown here is derived from an EMBL/GenBank/DDBJ whole genome shotgun (WGS) entry which is preliminary data.</text>
</comment>
<keyword evidence="1" id="KW-0812">Transmembrane</keyword>
<accession>R7ZXR7</accession>
<evidence type="ECO:0000313" key="2">
    <source>
        <dbReference type="EMBL" id="EON78862.1"/>
    </source>
</evidence>
<sequence>MFYIHELGVLIVYWMVQLAVPRRLLMGLFGIFAGKGCVLFAPIENSFISFFGRL</sequence>
<organism evidence="2 3">
    <name type="scientific">Lunatimonas lonarensis</name>
    <dbReference type="NCBI Taxonomy" id="1232681"/>
    <lineage>
        <taxon>Bacteria</taxon>
        <taxon>Pseudomonadati</taxon>
        <taxon>Bacteroidota</taxon>
        <taxon>Cytophagia</taxon>
        <taxon>Cytophagales</taxon>
        <taxon>Cyclobacteriaceae</taxon>
    </lineage>
</organism>
<dbReference type="STRING" id="1232681.ADIS_0759"/>
<protein>
    <submittedName>
        <fullName evidence="2">Uncharacterized protein</fullName>
    </submittedName>
</protein>
<evidence type="ECO:0000256" key="1">
    <source>
        <dbReference type="SAM" id="Phobius"/>
    </source>
</evidence>
<keyword evidence="3" id="KW-1185">Reference proteome</keyword>
<dbReference type="Proteomes" id="UP000013909">
    <property type="component" value="Unassembled WGS sequence"/>
</dbReference>
<name>R7ZXR7_9BACT</name>
<feature type="transmembrane region" description="Helical" evidence="1">
    <location>
        <begin position="24"/>
        <end position="43"/>
    </location>
</feature>